<dbReference type="InterPro" id="IPR001841">
    <property type="entry name" value="Znf_RING"/>
</dbReference>
<dbReference type="PROSITE" id="PS50089">
    <property type="entry name" value="ZF_RING_2"/>
    <property type="match status" value="1"/>
</dbReference>
<sequence length="564" mass="62634">MSPLYSLIIAQHPPVQSTTTTQDYRLGPLHIEWIDYHAEKEVPPKDEDEDEDGGSSAHGTIKHDRRFTRGTTDLPPGTVHLFRHSLPIANAEGEGQGDRGDAAEGADGSLVGVLAVPRWMGFEAFEGWLGAWTRGLEGMRMIRDASPNKTLVLLKFEDPATAHDFILFHSGTTFSRDPGRAETCHPIQIHHLMLQDMSRLDPGTTSLSKLLRRVTSVYELPTCPVCLERMDSVVTGLITTPCTHRFDCRCLHRWNDHPNPSESTRTCPVCRLSHRSSASSKPPPPQCTRCSTAAPEDTWICLICGYLGCSRYQRGHARDHYTETGHAYAMEIETQRVWDYLEDNYVHRLLQNSTDGQLVELPSATTVVSSRLSSLALDLPSTRSQVPAAVPANAKSLTDQSEHVARLSASLAEQKDAYEAEIDRLRGELAVASEKAAEGERRRAQLEEEQDRRRELEERVAELSTTQKRADTKAQIASTLTQKLQKDLASEKALTTGLLAKVRKLETSLADTTEREREAKKQVAEMEETVRDLMVSISMGEKVKEGGGEGGDLGVAQKKKKGRR</sequence>
<dbReference type="InterPro" id="IPR001607">
    <property type="entry name" value="Znf_UBP"/>
</dbReference>
<dbReference type="PANTHER" id="PTHR24007">
    <property type="entry name" value="BRCA1-ASSOCIATED PROTEIN"/>
    <property type="match status" value="1"/>
</dbReference>
<name>A0A8H3TPU9_9TREE</name>
<dbReference type="Pfam" id="PF07576">
    <property type="entry name" value="BRAP2"/>
    <property type="match status" value="1"/>
</dbReference>
<dbReference type="InterPro" id="IPR013083">
    <property type="entry name" value="Znf_RING/FYVE/PHD"/>
</dbReference>
<evidence type="ECO:0000256" key="5">
    <source>
        <dbReference type="SAM" id="Coils"/>
    </source>
</evidence>
<evidence type="ECO:0000259" key="7">
    <source>
        <dbReference type="PROSITE" id="PS50089"/>
    </source>
</evidence>
<dbReference type="CDD" id="cd16457">
    <property type="entry name" value="RING-H2_BRAP2"/>
    <property type="match status" value="1"/>
</dbReference>
<feature type="domain" description="RING-type" evidence="7">
    <location>
        <begin position="223"/>
        <end position="271"/>
    </location>
</feature>
<reference evidence="9" key="1">
    <citation type="submission" date="2020-07" db="EMBL/GenBank/DDBJ databases">
        <title>Draft Genome Sequence of a Deep-Sea Yeast, Naganishia (Cryptococcus) liquefaciens strain N6.</title>
        <authorList>
            <person name="Han Y.W."/>
            <person name="Kajitani R."/>
            <person name="Morimoto H."/>
            <person name="Parhat M."/>
            <person name="Tsubouchi H."/>
            <person name="Bakenova O."/>
            <person name="Ogata M."/>
            <person name="Argunhan B."/>
            <person name="Aoki R."/>
            <person name="Kajiwara S."/>
            <person name="Itoh T."/>
            <person name="Iwasaki H."/>
        </authorList>
    </citation>
    <scope>NUCLEOTIDE SEQUENCE</scope>
    <source>
        <strain evidence="9">N6</strain>
    </source>
</reference>
<dbReference type="PANTHER" id="PTHR24007:SF7">
    <property type="entry name" value="BRCA1-ASSOCIATED PROTEIN"/>
    <property type="match status" value="1"/>
</dbReference>
<evidence type="ECO:0000259" key="8">
    <source>
        <dbReference type="PROSITE" id="PS50271"/>
    </source>
</evidence>
<dbReference type="GO" id="GO:0005737">
    <property type="term" value="C:cytoplasm"/>
    <property type="evidence" value="ECO:0007669"/>
    <property type="project" value="TreeGrafter"/>
</dbReference>
<feature type="region of interest" description="Disordered" evidence="6">
    <location>
        <begin position="541"/>
        <end position="564"/>
    </location>
</feature>
<organism evidence="9 10">
    <name type="scientific">Naganishia liquefaciens</name>
    <dbReference type="NCBI Taxonomy" id="104408"/>
    <lineage>
        <taxon>Eukaryota</taxon>
        <taxon>Fungi</taxon>
        <taxon>Dikarya</taxon>
        <taxon>Basidiomycota</taxon>
        <taxon>Agaricomycotina</taxon>
        <taxon>Tremellomycetes</taxon>
        <taxon>Filobasidiales</taxon>
        <taxon>Filobasidiaceae</taxon>
        <taxon>Naganishia</taxon>
    </lineage>
</organism>
<keyword evidence="10" id="KW-1185">Reference proteome</keyword>
<evidence type="ECO:0000313" key="10">
    <source>
        <dbReference type="Proteomes" id="UP000620104"/>
    </source>
</evidence>
<evidence type="ECO:0000256" key="3">
    <source>
        <dbReference type="ARBA" id="ARBA00022833"/>
    </source>
</evidence>
<accession>A0A8H3TPU9</accession>
<dbReference type="Gene3D" id="3.30.40.10">
    <property type="entry name" value="Zinc/RING finger domain, C3HC4 (zinc finger)"/>
    <property type="match status" value="2"/>
</dbReference>
<feature type="domain" description="UBP-type" evidence="8">
    <location>
        <begin position="265"/>
        <end position="365"/>
    </location>
</feature>
<dbReference type="SMART" id="SM00290">
    <property type="entry name" value="ZnF_UBP"/>
    <property type="match status" value="1"/>
</dbReference>
<dbReference type="EMBL" id="BLZA01000010">
    <property type="protein sequence ID" value="GHJ85156.1"/>
    <property type="molecule type" value="Genomic_DNA"/>
</dbReference>
<dbReference type="InterPro" id="IPR011422">
    <property type="entry name" value="BRAP2/ETP1_RRM"/>
</dbReference>
<dbReference type="GO" id="GO:0061630">
    <property type="term" value="F:ubiquitin protein ligase activity"/>
    <property type="evidence" value="ECO:0007669"/>
    <property type="project" value="TreeGrafter"/>
</dbReference>
<dbReference type="OrthoDB" id="273556at2759"/>
<dbReference type="GO" id="GO:0008270">
    <property type="term" value="F:zinc ion binding"/>
    <property type="evidence" value="ECO:0007669"/>
    <property type="project" value="UniProtKB-KW"/>
</dbReference>
<evidence type="ECO:0000256" key="2">
    <source>
        <dbReference type="ARBA" id="ARBA00022771"/>
    </source>
</evidence>
<dbReference type="GO" id="GO:0007265">
    <property type="term" value="P:Ras protein signal transduction"/>
    <property type="evidence" value="ECO:0007669"/>
    <property type="project" value="TreeGrafter"/>
</dbReference>
<dbReference type="GO" id="GO:0016567">
    <property type="term" value="P:protein ubiquitination"/>
    <property type="evidence" value="ECO:0007669"/>
    <property type="project" value="TreeGrafter"/>
</dbReference>
<dbReference type="Proteomes" id="UP000620104">
    <property type="component" value="Unassembled WGS sequence"/>
</dbReference>
<feature type="region of interest" description="Disordered" evidence="6">
    <location>
        <begin position="435"/>
        <end position="454"/>
    </location>
</feature>
<keyword evidence="2 4" id="KW-0863">Zinc-finger</keyword>
<keyword evidence="5" id="KW-0175">Coiled coil</keyword>
<dbReference type="Pfam" id="PF02148">
    <property type="entry name" value="zf-UBP"/>
    <property type="match status" value="1"/>
</dbReference>
<evidence type="ECO:0000256" key="1">
    <source>
        <dbReference type="ARBA" id="ARBA00022723"/>
    </source>
</evidence>
<feature type="region of interest" description="Disordered" evidence="6">
    <location>
        <begin position="42"/>
        <end position="76"/>
    </location>
</feature>
<comment type="caution">
    <text evidence="9">The sequence shown here is derived from an EMBL/GenBank/DDBJ whole genome shotgun (WGS) entry which is preliminary data.</text>
</comment>
<dbReference type="Pfam" id="PF13639">
    <property type="entry name" value="zf-RING_2"/>
    <property type="match status" value="1"/>
</dbReference>
<keyword evidence="3" id="KW-0862">Zinc</keyword>
<proteinExistence type="predicted"/>
<evidence type="ECO:0000256" key="6">
    <source>
        <dbReference type="SAM" id="MobiDB-lite"/>
    </source>
</evidence>
<dbReference type="AlphaFoldDB" id="A0A8H3TPU9"/>
<dbReference type="SMART" id="SM00184">
    <property type="entry name" value="RING"/>
    <property type="match status" value="1"/>
</dbReference>
<evidence type="ECO:0000256" key="4">
    <source>
        <dbReference type="PROSITE-ProRule" id="PRU00502"/>
    </source>
</evidence>
<evidence type="ECO:0000313" key="9">
    <source>
        <dbReference type="EMBL" id="GHJ85156.1"/>
    </source>
</evidence>
<gene>
    <name evidence="9" type="ORF">NliqN6_1558</name>
</gene>
<dbReference type="PROSITE" id="PS50271">
    <property type="entry name" value="ZF_UBP"/>
    <property type="match status" value="1"/>
</dbReference>
<dbReference type="SUPFAM" id="SSF57850">
    <property type="entry name" value="RING/U-box"/>
    <property type="match status" value="2"/>
</dbReference>
<protein>
    <submittedName>
        <fullName evidence="9">Uncharacterized protein</fullName>
    </submittedName>
</protein>
<feature type="coiled-coil region" evidence="5">
    <location>
        <begin position="502"/>
        <end position="536"/>
    </location>
</feature>
<dbReference type="InterPro" id="IPR047243">
    <property type="entry name" value="RING-H2_BRAP2"/>
</dbReference>
<keyword evidence="1" id="KW-0479">Metal-binding</keyword>